<dbReference type="RefSeq" id="WP_386405181.1">
    <property type="nucleotide sequence ID" value="NZ_JBHTJH010000004.1"/>
</dbReference>
<evidence type="ECO:0000313" key="3">
    <source>
        <dbReference type="Proteomes" id="UP001596978"/>
    </source>
</evidence>
<evidence type="ECO:0000256" key="1">
    <source>
        <dbReference type="SAM" id="SignalP"/>
    </source>
</evidence>
<keyword evidence="3" id="KW-1185">Reference proteome</keyword>
<dbReference type="Proteomes" id="UP001596978">
    <property type="component" value="Unassembled WGS sequence"/>
</dbReference>
<accession>A0ABW3CYD9</accession>
<proteinExistence type="predicted"/>
<evidence type="ECO:0000313" key="2">
    <source>
        <dbReference type="EMBL" id="MFD0861691.1"/>
    </source>
</evidence>
<protein>
    <submittedName>
        <fullName evidence="2">Uncharacterized protein</fullName>
    </submittedName>
</protein>
<feature type="chain" id="PRO_5045221622" evidence="1">
    <location>
        <begin position="29"/>
        <end position="605"/>
    </location>
</feature>
<name>A0ABW3CYD9_9FLAO</name>
<sequence length="605" mass="68371">MKPENCFIVFHKVIVLTIFLLISTASQAQVNYDEGRMYIEGVQLLQDSNDPSAYYYLPDYPRLATKDDGDYELMCMKYIGQGGNASGGLFHALIQFDLPEEVISKVEKELQEKKGGAKIVGPVPMKQAMKDGGDGIASFKIVSSILNNVEGENPFTQNVITSGHAPLYKDSKAAIAAKLNQEGATLLWESLQGKTSDVSVVVNGFYEAKVKGYNAIVSADMSTIYEHYSKVYSYQKDYTKRQLRKITDEMVQDQKLNIDVFDRSVGLGIKTDDMSSILSLVTDKLIELMFDAETGWAKQPEKEIAIEQGQLAGRRKRGFFSKVFGGAQDEKYQTDNQFVLKKRQDIKVNKFYLNLSKSTTIKVPVFSSGNISGLYETFKEDPSAKDKYFRIVDLEDIDFLKREVIFQLDGEYVDCFSEILNSVTVSFKKTYGEDQNDVTRDVIIKRGDLEKGEDYRTVFYPRLGIKGSEWLDYEYQLSWNLKGDDKTIKIPKGSNWVKANDASIALTPPFDKRTVQIDADRTFFKEANIQACSVRFFTIINGHPKPHKTMILRKGDAENTSKVNLYHDKGEPVVYQVSWYGTSGPTEMPAVPLEGDYLFLIPPQE</sequence>
<dbReference type="EMBL" id="JBHTJH010000004">
    <property type="protein sequence ID" value="MFD0861691.1"/>
    <property type="molecule type" value="Genomic_DNA"/>
</dbReference>
<feature type="signal peptide" evidence="1">
    <location>
        <begin position="1"/>
        <end position="28"/>
    </location>
</feature>
<gene>
    <name evidence="2" type="ORF">ACFQ1M_05700</name>
</gene>
<comment type="caution">
    <text evidence="2">The sequence shown here is derived from an EMBL/GenBank/DDBJ whole genome shotgun (WGS) entry which is preliminary data.</text>
</comment>
<keyword evidence="1" id="KW-0732">Signal</keyword>
<reference evidence="3" key="1">
    <citation type="journal article" date="2019" name="Int. J. Syst. Evol. Microbiol.">
        <title>The Global Catalogue of Microorganisms (GCM) 10K type strain sequencing project: providing services to taxonomists for standard genome sequencing and annotation.</title>
        <authorList>
            <consortium name="The Broad Institute Genomics Platform"/>
            <consortium name="The Broad Institute Genome Sequencing Center for Infectious Disease"/>
            <person name="Wu L."/>
            <person name="Ma J."/>
        </authorList>
    </citation>
    <scope>NUCLEOTIDE SEQUENCE [LARGE SCALE GENOMIC DNA]</scope>
    <source>
        <strain evidence="3">CCUG 62952</strain>
    </source>
</reference>
<organism evidence="2 3">
    <name type="scientific">Sungkyunkwania multivorans</name>
    <dbReference type="NCBI Taxonomy" id="1173618"/>
    <lineage>
        <taxon>Bacteria</taxon>
        <taxon>Pseudomonadati</taxon>
        <taxon>Bacteroidota</taxon>
        <taxon>Flavobacteriia</taxon>
        <taxon>Flavobacteriales</taxon>
        <taxon>Flavobacteriaceae</taxon>
        <taxon>Sungkyunkwania</taxon>
    </lineage>
</organism>